<dbReference type="PANTHER" id="PTHR10634">
    <property type="entry name" value="AN1-TYPE ZINC FINGER PROTEIN"/>
    <property type="match status" value="1"/>
</dbReference>
<name>A0AAN8VXB5_9MAGN</name>
<evidence type="ECO:0000259" key="8">
    <source>
        <dbReference type="PROSITE" id="PS51039"/>
    </source>
</evidence>
<organism evidence="9 10">
    <name type="scientific">Dillenia turbinata</name>
    <dbReference type="NCBI Taxonomy" id="194707"/>
    <lineage>
        <taxon>Eukaryota</taxon>
        <taxon>Viridiplantae</taxon>
        <taxon>Streptophyta</taxon>
        <taxon>Embryophyta</taxon>
        <taxon>Tracheophyta</taxon>
        <taxon>Spermatophyta</taxon>
        <taxon>Magnoliopsida</taxon>
        <taxon>eudicotyledons</taxon>
        <taxon>Gunneridae</taxon>
        <taxon>Pentapetalae</taxon>
        <taxon>Dilleniales</taxon>
        <taxon>Dilleniaceae</taxon>
        <taxon>Dillenia</taxon>
    </lineage>
</organism>
<keyword evidence="3 5" id="KW-0863">Zinc-finger</keyword>
<dbReference type="Proteomes" id="UP001370490">
    <property type="component" value="Unassembled WGS sequence"/>
</dbReference>
<sequence length="284" mass="31769">MPAIRHLCFGGGWRDYCFFYFDTTLADVLRGYAPTINDRAKGVQLLQLATSSNLSMVLDFECRRLRIEMATKGWNLNSDKQRWQRKQSIDERRFRFVEIRSDMAEEHRCEAPEGHRLCANNCGFIGSPATLNLCSKCYRDLRLKEQQASDARSAVEKSLSLSPPSPSSSSSLSSSSSSSSDISLVSFSSSSVQATQSDVVLVAEPSRVEGSQSVVPVVNNKTNRCSVCRKRVGLMVFKCRCGITFCGSHRHPEQHFCTFDYKTVGREEIAKANPIVKADKLEKI</sequence>
<protein>
    <submittedName>
        <fullName evidence="9">Zinc finger, AN1-type</fullName>
    </submittedName>
</protein>
<dbReference type="SUPFAM" id="SSF57716">
    <property type="entry name" value="Glucocorticoid receptor-like (DNA-binding domain)"/>
    <property type="match status" value="1"/>
</dbReference>
<keyword evidence="2" id="KW-0479">Metal-binding</keyword>
<dbReference type="EMBL" id="JBAMMX010000004">
    <property type="protein sequence ID" value="KAK6942623.1"/>
    <property type="molecule type" value="Genomic_DNA"/>
</dbReference>
<keyword evidence="10" id="KW-1185">Reference proteome</keyword>
<evidence type="ECO:0000313" key="10">
    <source>
        <dbReference type="Proteomes" id="UP001370490"/>
    </source>
</evidence>
<dbReference type="GO" id="GO:0008270">
    <property type="term" value="F:zinc ion binding"/>
    <property type="evidence" value="ECO:0007669"/>
    <property type="project" value="UniProtKB-KW"/>
</dbReference>
<dbReference type="Gene3D" id="1.20.5.4770">
    <property type="match status" value="1"/>
</dbReference>
<reference evidence="9 10" key="1">
    <citation type="submission" date="2023-12" db="EMBL/GenBank/DDBJ databases">
        <title>A high-quality genome assembly for Dillenia turbinata (Dilleniales).</title>
        <authorList>
            <person name="Chanderbali A."/>
        </authorList>
    </citation>
    <scope>NUCLEOTIDE SEQUENCE [LARGE SCALE GENOMIC DNA]</scope>
    <source>
        <strain evidence="9">LSX21</strain>
        <tissue evidence="9">Leaf</tissue>
    </source>
</reference>
<accession>A0AAN8VXB5</accession>
<evidence type="ECO:0000313" key="9">
    <source>
        <dbReference type="EMBL" id="KAK6942623.1"/>
    </source>
</evidence>
<dbReference type="GO" id="GO:0003677">
    <property type="term" value="F:DNA binding"/>
    <property type="evidence" value="ECO:0007669"/>
    <property type="project" value="InterPro"/>
</dbReference>
<dbReference type="InterPro" id="IPR035896">
    <property type="entry name" value="AN1-like_Znf"/>
</dbReference>
<dbReference type="Pfam" id="PF01428">
    <property type="entry name" value="zf-AN1"/>
    <property type="match status" value="1"/>
</dbReference>
<evidence type="ECO:0000256" key="2">
    <source>
        <dbReference type="ARBA" id="ARBA00022723"/>
    </source>
</evidence>
<dbReference type="SMART" id="SM00259">
    <property type="entry name" value="ZnF_A20"/>
    <property type="match status" value="1"/>
</dbReference>
<dbReference type="FunFam" id="4.10.1110.10:FF:000001">
    <property type="entry name" value="Zinc finger AN1-type containing 6"/>
    <property type="match status" value="1"/>
</dbReference>
<evidence type="ECO:0000256" key="1">
    <source>
        <dbReference type="ARBA" id="ARBA00003732"/>
    </source>
</evidence>
<dbReference type="PROSITE" id="PS51036">
    <property type="entry name" value="ZF_A20"/>
    <property type="match status" value="1"/>
</dbReference>
<feature type="region of interest" description="Disordered" evidence="6">
    <location>
        <begin position="154"/>
        <end position="177"/>
    </location>
</feature>
<gene>
    <name evidence="9" type="ORF">RJ641_028000</name>
</gene>
<comment type="caution">
    <text evidence="9">The sequence shown here is derived from an EMBL/GenBank/DDBJ whole genome shotgun (WGS) entry which is preliminary data.</text>
</comment>
<dbReference type="InterPro" id="IPR002653">
    <property type="entry name" value="Znf_A20"/>
</dbReference>
<feature type="compositionally biased region" description="Low complexity" evidence="6">
    <location>
        <begin position="158"/>
        <end position="177"/>
    </location>
</feature>
<evidence type="ECO:0000256" key="4">
    <source>
        <dbReference type="ARBA" id="ARBA00022833"/>
    </source>
</evidence>
<feature type="domain" description="AN1-type" evidence="8">
    <location>
        <begin position="219"/>
        <end position="265"/>
    </location>
</feature>
<proteinExistence type="predicted"/>
<dbReference type="AlphaFoldDB" id="A0AAN8VXB5"/>
<dbReference type="PANTHER" id="PTHR10634:SF67">
    <property type="entry name" value="AN1-TYPE ZINC FINGER PROTEIN 3"/>
    <property type="match status" value="1"/>
</dbReference>
<evidence type="ECO:0000256" key="5">
    <source>
        <dbReference type="PROSITE-ProRule" id="PRU00449"/>
    </source>
</evidence>
<dbReference type="SUPFAM" id="SSF118310">
    <property type="entry name" value="AN1-like Zinc finger"/>
    <property type="match status" value="1"/>
</dbReference>
<dbReference type="InterPro" id="IPR050652">
    <property type="entry name" value="AN1_A20_ZnFinger"/>
</dbReference>
<dbReference type="SMART" id="SM00154">
    <property type="entry name" value="ZnF_AN1"/>
    <property type="match status" value="1"/>
</dbReference>
<keyword evidence="4" id="KW-0862">Zinc</keyword>
<dbReference type="InterPro" id="IPR000058">
    <property type="entry name" value="Znf_AN1"/>
</dbReference>
<evidence type="ECO:0000256" key="3">
    <source>
        <dbReference type="ARBA" id="ARBA00022771"/>
    </source>
</evidence>
<dbReference type="PROSITE" id="PS51039">
    <property type="entry name" value="ZF_AN1"/>
    <property type="match status" value="1"/>
</dbReference>
<comment type="function">
    <text evidence="1">May be involved in environmental stress response.</text>
</comment>
<evidence type="ECO:0000259" key="7">
    <source>
        <dbReference type="PROSITE" id="PS51036"/>
    </source>
</evidence>
<dbReference type="Gene3D" id="4.10.1110.10">
    <property type="entry name" value="AN1-like Zinc finger"/>
    <property type="match status" value="1"/>
</dbReference>
<feature type="domain" description="A20-type" evidence="7">
    <location>
        <begin position="112"/>
        <end position="146"/>
    </location>
</feature>
<dbReference type="Pfam" id="PF01754">
    <property type="entry name" value="zf-A20"/>
    <property type="match status" value="1"/>
</dbReference>
<evidence type="ECO:0000256" key="6">
    <source>
        <dbReference type="SAM" id="MobiDB-lite"/>
    </source>
</evidence>